<dbReference type="InterPro" id="IPR013083">
    <property type="entry name" value="Znf_RING/FYVE/PHD"/>
</dbReference>
<dbReference type="SUPFAM" id="SSF57903">
    <property type="entry name" value="FYVE/PHD zinc finger"/>
    <property type="match status" value="1"/>
</dbReference>
<dbReference type="InterPro" id="IPR019786">
    <property type="entry name" value="Zinc_finger_PHD-type_CS"/>
</dbReference>
<keyword evidence="5 8" id="KW-0863">Zinc-finger</keyword>
<dbReference type="EMBL" id="OE845352">
    <property type="protein sequence ID" value="CAD7607126.1"/>
    <property type="molecule type" value="Genomic_DNA"/>
</dbReference>
<dbReference type="Pfam" id="PF00628">
    <property type="entry name" value="PHD"/>
    <property type="match status" value="1"/>
</dbReference>
<keyword evidence="4" id="KW-0479">Metal-binding</keyword>
<dbReference type="InterPro" id="IPR051776">
    <property type="entry name" value="Integrator_subunit_12"/>
</dbReference>
<evidence type="ECO:0000256" key="7">
    <source>
        <dbReference type="ARBA" id="ARBA00023242"/>
    </source>
</evidence>
<evidence type="ECO:0000256" key="9">
    <source>
        <dbReference type="SAM" id="MobiDB-lite"/>
    </source>
</evidence>
<sequence length="280" mass="30627">MASIELDPVFVRAIRLLNSNTAKDAEEQLKSMLEEAIKQKYGNTKSLGNLVIEKESLVKRDSCISSSRKDDTRKELEKVDLGGNSQPGSRRGSGDTSRQQSPEIVDLDDDDFALGILEDDLTCVVCRGMDVTARNQLVECIECHSLYHQECHQPPVADVNDVRSVWYCSSCTKVISKVPARSSPKLHDRELPHKMEAVSNPFKRSESSKSNSGGRSTPVGSSNSSKSSSSSSGMSSSKNGGSSSSKNIVPKVNIVSADKRLQDMKKKAAAKQLEKRKHVK</sequence>
<keyword evidence="7" id="KW-0539">Nucleus</keyword>
<dbReference type="GO" id="GO:0034472">
    <property type="term" value="P:snRNA 3'-end processing"/>
    <property type="evidence" value="ECO:0007669"/>
    <property type="project" value="TreeGrafter"/>
</dbReference>
<dbReference type="InterPro" id="IPR019787">
    <property type="entry name" value="Znf_PHD-finger"/>
</dbReference>
<dbReference type="GO" id="GO:0032039">
    <property type="term" value="C:integrator complex"/>
    <property type="evidence" value="ECO:0007669"/>
    <property type="project" value="UniProtKB-ARBA"/>
</dbReference>
<evidence type="ECO:0000256" key="5">
    <source>
        <dbReference type="ARBA" id="ARBA00022771"/>
    </source>
</evidence>
<keyword evidence="6" id="KW-0862">Zinc</keyword>
<feature type="domain" description="PHD-type" evidence="10">
    <location>
        <begin position="120"/>
        <end position="174"/>
    </location>
</feature>
<dbReference type="PANTHER" id="PTHR13415">
    <property type="entry name" value="NUCLEAR FACTOR-RELATED"/>
    <property type="match status" value="1"/>
</dbReference>
<evidence type="ECO:0000313" key="11">
    <source>
        <dbReference type="EMBL" id="CAD7607126.1"/>
    </source>
</evidence>
<dbReference type="CDD" id="cd15501">
    <property type="entry name" value="PHD_Int12"/>
    <property type="match status" value="1"/>
</dbReference>
<feature type="region of interest" description="Disordered" evidence="9">
    <location>
        <begin position="180"/>
        <end position="280"/>
    </location>
</feature>
<dbReference type="InterPro" id="IPR039054">
    <property type="entry name" value="Int12_PHD"/>
</dbReference>
<feature type="compositionally biased region" description="Polar residues" evidence="9">
    <location>
        <begin position="83"/>
        <end position="102"/>
    </location>
</feature>
<feature type="compositionally biased region" description="Basic and acidic residues" evidence="9">
    <location>
        <begin position="69"/>
        <end position="80"/>
    </location>
</feature>
<proteinExistence type="inferred from homology"/>
<dbReference type="GO" id="GO:0160240">
    <property type="term" value="P:RNA polymerase II transcription initiation surveillance"/>
    <property type="evidence" value="ECO:0007669"/>
    <property type="project" value="UniProtKB-ARBA"/>
</dbReference>
<dbReference type="PANTHER" id="PTHR13415:SF2">
    <property type="entry name" value="INTEGRATOR COMPLEX SUBUNIT 12"/>
    <property type="match status" value="1"/>
</dbReference>
<name>A0A7R9K8W8_TIMGE</name>
<dbReference type="AlphaFoldDB" id="A0A7R9K8W8"/>
<evidence type="ECO:0000256" key="4">
    <source>
        <dbReference type="ARBA" id="ARBA00022723"/>
    </source>
</evidence>
<dbReference type="PROSITE" id="PS01359">
    <property type="entry name" value="ZF_PHD_1"/>
    <property type="match status" value="1"/>
</dbReference>
<dbReference type="GO" id="GO:0160232">
    <property type="term" value="C:INTAC complex"/>
    <property type="evidence" value="ECO:0007669"/>
    <property type="project" value="UniProtKB-ARBA"/>
</dbReference>
<dbReference type="PROSITE" id="PS50016">
    <property type="entry name" value="ZF_PHD_2"/>
    <property type="match status" value="1"/>
</dbReference>
<dbReference type="InterPro" id="IPR001965">
    <property type="entry name" value="Znf_PHD"/>
</dbReference>
<comment type="similarity">
    <text evidence="2">Belongs to the Integrator subunit 12 family.</text>
</comment>
<dbReference type="InterPro" id="IPR011011">
    <property type="entry name" value="Znf_FYVE_PHD"/>
</dbReference>
<evidence type="ECO:0000256" key="1">
    <source>
        <dbReference type="ARBA" id="ARBA00004123"/>
    </source>
</evidence>
<dbReference type="FunFam" id="3.30.40.10:FF:000101">
    <property type="entry name" value="Integrator complex subunit 12"/>
    <property type="match status" value="1"/>
</dbReference>
<dbReference type="SMART" id="SM00249">
    <property type="entry name" value="PHD"/>
    <property type="match status" value="1"/>
</dbReference>
<comment type="subcellular location">
    <subcellularLocation>
        <location evidence="1">Nucleus</location>
    </subcellularLocation>
</comment>
<evidence type="ECO:0000256" key="2">
    <source>
        <dbReference type="ARBA" id="ARBA00006009"/>
    </source>
</evidence>
<evidence type="ECO:0000256" key="6">
    <source>
        <dbReference type="ARBA" id="ARBA00022833"/>
    </source>
</evidence>
<feature type="region of interest" description="Disordered" evidence="9">
    <location>
        <begin position="69"/>
        <end position="104"/>
    </location>
</feature>
<evidence type="ECO:0000256" key="3">
    <source>
        <dbReference type="ARBA" id="ARBA00016814"/>
    </source>
</evidence>
<reference evidence="11" key="1">
    <citation type="submission" date="2020-11" db="EMBL/GenBank/DDBJ databases">
        <authorList>
            <person name="Tran Van P."/>
        </authorList>
    </citation>
    <scope>NUCLEOTIDE SEQUENCE</scope>
</reference>
<evidence type="ECO:0000256" key="8">
    <source>
        <dbReference type="PROSITE-ProRule" id="PRU00146"/>
    </source>
</evidence>
<organism evidence="11">
    <name type="scientific">Timema genevievae</name>
    <name type="common">Walking stick</name>
    <dbReference type="NCBI Taxonomy" id="629358"/>
    <lineage>
        <taxon>Eukaryota</taxon>
        <taxon>Metazoa</taxon>
        <taxon>Ecdysozoa</taxon>
        <taxon>Arthropoda</taxon>
        <taxon>Hexapoda</taxon>
        <taxon>Insecta</taxon>
        <taxon>Pterygota</taxon>
        <taxon>Neoptera</taxon>
        <taxon>Polyneoptera</taxon>
        <taxon>Phasmatodea</taxon>
        <taxon>Timematodea</taxon>
        <taxon>Timematoidea</taxon>
        <taxon>Timematidae</taxon>
        <taxon>Timema</taxon>
    </lineage>
</organism>
<dbReference type="Gene3D" id="3.30.40.10">
    <property type="entry name" value="Zinc/RING finger domain, C3HC4 (zinc finger)"/>
    <property type="match status" value="1"/>
</dbReference>
<evidence type="ECO:0000259" key="10">
    <source>
        <dbReference type="PROSITE" id="PS50016"/>
    </source>
</evidence>
<feature type="compositionally biased region" description="Basic and acidic residues" evidence="9">
    <location>
        <begin position="185"/>
        <end position="196"/>
    </location>
</feature>
<dbReference type="GO" id="GO:0008270">
    <property type="term" value="F:zinc ion binding"/>
    <property type="evidence" value="ECO:0007669"/>
    <property type="project" value="UniProtKB-KW"/>
</dbReference>
<gene>
    <name evidence="11" type="ORF">TGEB3V08_LOCUS10119</name>
</gene>
<feature type="compositionally biased region" description="Basic and acidic residues" evidence="9">
    <location>
        <begin position="257"/>
        <end position="266"/>
    </location>
</feature>
<accession>A0A7R9K8W8</accession>
<feature type="compositionally biased region" description="Low complexity" evidence="9">
    <location>
        <begin position="208"/>
        <end position="247"/>
    </location>
</feature>
<protein>
    <recommendedName>
        <fullName evidence="3">Integrator complex subunit 12</fullName>
    </recommendedName>
</protein>